<evidence type="ECO:0000313" key="3">
    <source>
        <dbReference type="Proteomes" id="UP000827092"/>
    </source>
</evidence>
<name>A0AAV6UY52_9ARAC</name>
<evidence type="ECO:0000256" key="1">
    <source>
        <dbReference type="SAM" id="MobiDB-lite"/>
    </source>
</evidence>
<protein>
    <submittedName>
        <fullName evidence="2">Uncharacterized protein</fullName>
    </submittedName>
</protein>
<accession>A0AAV6UY52</accession>
<reference evidence="2 3" key="1">
    <citation type="journal article" date="2022" name="Nat. Ecol. Evol.">
        <title>A masculinizing supergene underlies an exaggerated male reproductive morph in a spider.</title>
        <authorList>
            <person name="Hendrickx F."/>
            <person name="De Corte Z."/>
            <person name="Sonet G."/>
            <person name="Van Belleghem S.M."/>
            <person name="Kostlbacher S."/>
            <person name="Vangestel C."/>
        </authorList>
    </citation>
    <scope>NUCLEOTIDE SEQUENCE [LARGE SCALE GENOMIC DNA]</scope>
    <source>
        <strain evidence="2">W744_W776</strain>
    </source>
</reference>
<dbReference type="Proteomes" id="UP000827092">
    <property type="component" value="Unassembled WGS sequence"/>
</dbReference>
<comment type="caution">
    <text evidence="2">The sequence shown here is derived from an EMBL/GenBank/DDBJ whole genome shotgun (WGS) entry which is preliminary data.</text>
</comment>
<feature type="region of interest" description="Disordered" evidence="1">
    <location>
        <begin position="1"/>
        <end position="30"/>
    </location>
</feature>
<dbReference type="AlphaFoldDB" id="A0AAV6UY52"/>
<sequence length="75" mass="8078">MRSASATGPVPQATSASSLAPLEYKHRSSAKTKSFTLIPAEEMKKKMGLVDISILGVFLSLSQVEGKLRTVFQKP</sequence>
<evidence type="ECO:0000313" key="2">
    <source>
        <dbReference type="EMBL" id="KAG8189109.1"/>
    </source>
</evidence>
<proteinExistence type="predicted"/>
<dbReference type="EMBL" id="JAFNEN010000221">
    <property type="protein sequence ID" value="KAG8189109.1"/>
    <property type="molecule type" value="Genomic_DNA"/>
</dbReference>
<feature type="compositionally biased region" description="Polar residues" evidence="1">
    <location>
        <begin position="1"/>
        <end position="18"/>
    </location>
</feature>
<organism evidence="2 3">
    <name type="scientific">Oedothorax gibbosus</name>
    <dbReference type="NCBI Taxonomy" id="931172"/>
    <lineage>
        <taxon>Eukaryota</taxon>
        <taxon>Metazoa</taxon>
        <taxon>Ecdysozoa</taxon>
        <taxon>Arthropoda</taxon>
        <taxon>Chelicerata</taxon>
        <taxon>Arachnida</taxon>
        <taxon>Araneae</taxon>
        <taxon>Araneomorphae</taxon>
        <taxon>Entelegynae</taxon>
        <taxon>Araneoidea</taxon>
        <taxon>Linyphiidae</taxon>
        <taxon>Erigoninae</taxon>
        <taxon>Oedothorax</taxon>
    </lineage>
</organism>
<keyword evidence="3" id="KW-1185">Reference proteome</keyword>
<gene>
    <name evidence="2" type="ORF">JTE90_028652</name>
</gene>